<evidence type="ECO:0000256" key="3">
    <source>
        <dbReference type="ARBA" id="ARBA00022448"/>
    </source>
</evidence>
<keyword evidence="7" id="KW-0998">Cell outer membrane</keyword>
<evidence type="ECO:0000256" key="4">
    <source>
        <dbReference type="ARBA" id="ARBA00022452"/>
    </source>
</evidence>
<evidence type="ECO:0000256" key="6">
    <source>
        <dbReference type="ARBA" id="ARBA00023136"/>
    </source>
</evidence>
<keyword evidence="11" id="KW-1185">Reference proteome</keyword>
<comment type="similarity">
    <text evidence="2">Belongs to the outer membrane factor (OMF) (TC 1.B.17) family.</text>
</comment>
<dbReference type="InterPro" id="IPR003423">
    <property type="entry name" value="OMP_efflux"/>
</dbReference>
<reference evidence="11" key="1">
    <citation type="submission" date="2016-10" db="EMBL/GenBank/DDBJ databases">
        <authorList>
            <person name="Varghese N."/>
            <person name="Submissions S."/>
        </authorList>
    </citation>
    <scope>NUCLEOTIDE SEQUENCE [LARGE SCALE GENOMIC DNA]</scope>
    <source>
        <strain evidence="11">DSM 17044</strain>
    </source>
</reference>
<evidence type="ECO:0000313" key="10">
    <source>
        <dbReference type="EMBL" id="SEK74476.1"/>
    </source>
</evidence>
<dbReference type="AlphaFoldDB" id="A0A1H7JJC8"/>
<sequence length="445" mass="47747">MVIARLLLASLSSWLLMAVPEAHAQAPEPAADAEPLTLERAIQLAAERNEAPLAAQQRSEAAEARVARARAFFFPELSLTGTYTRRLRESVRQVGGETTVIQRYNALGASATARMTLFDARGFPLYRAAKLEGDAARLDAREARRLVAFEAADAFLATLGAQQVYEAAVRRLDFARQSLQDAQARAEAGLASTNDVTRAELEAASAEVQLASSRGEAQTSRIELGYLLVAPPIEAPLALPEGLLAEAARTPPARASLAEGAVNRRLDILSAQLKVKAQESSAREPLARLLPVLGVSGQYRFTNEQGLAGNSGDGALQVDLTWTLFDGGERYAERDERVALARAAALDATALTRRVDVDIQRAQVALDNAQASLKQSELAAQQARKNAEETGILYRQGLSTALTVADASLRLFEAEVAQVRTRYALGLALLDLRAAVGLDPFGKEP</sequence>
<evidence type="ECO:0000256" key="5">
    <source>
        <dbReference type="ARBA" id="ARBA00022692"/>
    </source>
</evidence>
<dbReference type="GO" id="GO:1990281">
    <property type="term" value="C:efflux pump complex"/>
    <property type="evidence" value="ECO:0007669"/>
    <property type="project" value="TreeGrafter"/>
</dbReference>
<keyword evidence="3" id="KW-0813">Transport</keyword>
<proteinExistence type="inferred from homology"/>
<feature type="signal peptide" evidence="9">
    <location>
        <begin position="1"/>
        <end position="24"/>
    </location>
</feature>
<protein>
    <submittedName>
        <fullName evidence="10">Outer membrane protein TolC</fullName>
    </submittedName>
</protein>
<dbReference type="PANTHER" id="PTHR30026">
    <property type="entry name" value="OUTER MEMBRANE PROTEIN TOLC"/>
    <property type="match status" value="1"/>
</dbReference>
<feature type="chain" id="PRO_5010307549" evidence="9">
    <location>
        <begin position="25"/>
        <end position="445"/>
    </location>
</feature>
<dbReference type="InterPro" id="IPR051906">
    <property type="entry name" value="TolC-like"/>
</dbReference>
<accession>A0A1H7JJC8</accession>
<keyword evidence="6" id="KW-0472">Membrane</keyword>
<comment type="subcellular location">
    <subcellularLocation>
        <location evidence="1">Cell outer membrane</location>
    </subcellularLocation>
</comment>
<dbReference type="Pfam" id="PF02321">
    <property type="entry name" value="OEP"/>
    <property type="match status" value="2"/>
</dbReference>
<dbReference type="Gene3D" id="1.20.1600.10">
    <property type="entry name" value="Outer membrane efflux proteins (OEP)"/>
    <property type="match status" value="1"/>
</dbReference>
<dbReference type="PANTHER" id="PTHR30026:SF20">
    <property type="entry name" value="OUTER MEMBRANE PROTEIN TOLC"/>
    <property type="match status" value="1"/>
</dbReference>
<name>A0A1H7JJC8_STIAU</name>
<dbReference type="GO" id="GO:0015562">
    <property type="term" value="F:efflux transmembrane transporter activity"/>
    <property type="evidence" value="ECO:0007669"/>
    <property type="project" value="InterPro"/>
</dbReference>
<dbReference type="Proteomes" id="UP000182719">
    <property type="component" value="Unassembled WGS sequence"/>
</dbReference>
<evidence type="ECO:0000256" key="2">
    <source>
        <dbReference type="ARBA" id="ARBA00007613"/>
    </source>
</evidence>
<keyword evidence="4" id="KW-1134">Transmembrane beta strand</keyword>
<keyword evidence="5" id="KW-0812">Transmembrane</keyword>
<dbReference type="GO" id="GO:0015288">
    <property type="term" value="F:porin activity"/>
    <property type="evidence" value="ECO:0007669"/>
    <property type="project" value="TreeGrafter"/>
</dbReference>
<organism evidence="10 11">
    <name type="scientific">Stigmatella aurantiaca</name>
    <dbReference type="NCBI Taxonomy" id="41"/>
    <lineage>
        <taxon>Bacteria</taxon>
        <taxon>Pseudomonadati</taxon>
        <taxon>Myxococcota</taxon>
        <taxon>Myxococcia</taxon>
        <taxon>Myxococcales</taxon>
        <taxon>Cystobacterineae</taxon>
        <taxon>Archangiaceae</taxon>
        <taxon>Stigmatella</taxon>
    </lineage>
</organism>
<keyword evidence="8" id="KW-0175">Coiled coil</keyword>
<evidence type="ECO:0000256" key="8">
    <source>
        <dbReference type="SAM" id="Coils"/>
    </source>
</evidence>
<feature type="coiled-coil region" evidence="8">
    <location>
        <begin position="359"/>
        <end position="386"/>
    </location>
</feature>
<gene>
    <name evidence="10" type="ORF">SAMN05444354_102226</name>
</gene>
<dbReference type="SUPFAM" id="SSF56954">
    <property type="entry name" value="Outer membrane efflux proteins (OEP)"/>
    <property type="match status" value="1"/>
</dbReference>
<evidence type="ECO:0000313" key="11">
    <source>
        <dbReference type="Proteomes" id="UP000182719"/>
    </source>
</evidence>
<evidence type="ECO:0000256" key="1">
    <source>
        <dbReference type="ARBA" id="ARBA00004442"/>
    </source>
</evidence>
<evidence type="ECO:0000256" key="9">
    <source>
        <dbReference type="SAM" id="SignalP"/>
    </source>
</evidence>
<dbReference type="OrthoDB" id="5499082at2"/>
<evidence type="ECO:0000256" key="7">
    <source>
        <dbReference type="ARBA" id="ARBA00023237"/>
    </source>
</evidence>
<dbReference type="GO" id="GO:0009279">
    <property type="term" value="C:cell outer membrane"/>
    <property type="evidence" value="ECO:0007669"/>
    <property type="project" value="UniProtKB-SubCell"/>
</dbReference>
<keyword evidence="9" id="KW-0732">Signal</keyword>
<dbReference type="EMBL" id="FOAP01000002">
    <property type="protein sequence ID" value="SEK74476.1"/>
    <property type="molecule type" value="Genomic_DNA"/>
</dbReference>